<dbReference type="Gene3D" id="3.40.50.1820">
    <property type="entry name" value="alpha/beta hydrolase"/>
    <property type="match status" value="1"/>
</dbReference>
<sequence length="284" mass="29935">MIADIAYAEPVGRAHLLDLYVPAGTGLPLIIWTGGSAWLADNGKDSAGPIAEVFNPLGYAVAGVSIRSSTQATFPAQLDDIRAAIRFLRANAGTYGVDPDRIAVMGDSSGGWTTVMAALTDDAVRVAVAFYPPTDFRRMDEQMLPGACAAFNEMMGLTDCHDDPLSPESRLVGGPIQTSPVAEKASPLTYVGATSPPIMLLHGGQDPLVPHGQSVLLHEALTAAGATAAFYSVPAAGHSLTEVLDPSTQDGTTLRVFEAGRERVEHTPPTWAAIEAFIRRAFQH</sequence>
<dbReference type="Proteomes" id="UP000612585">
    <property type="component" value="Unassembled WGS sequence"/>
</dbReference>
<keyword evidence="4" id="KW-1185">Reference proteome</keyword>
<evidence type="ECO:0000259" key="2">
    <source>
        <dbReference type="Pfam" id="PF20434"/>
    </source>
</evidence>
<dbReference type="EMBL" id="BOPG01000023">
    <property type="protein sequence ID" value="GIJ56004.1"/>
    <property type="molecule type" value="Genomic_DNA"/>
</dbReference>
<comment type="caution">
    <text evidence="3">The sequence shown here is derived from an EMBL/GenBank/DDBJ whole genome shotgun (WGS) entry which is preliminary data.</text>
</comment>
<gene>
    <name evidence="3" type="ORF">Vau01_035200</name>
</gene>
<evidence type="ECO:0000256" key="1">
    <source>
        <dbReference type="ARBA" id="ARBA00022801"/>
    </source>
</evidence>
<dbReference type="GO" id="GO:0016787">
    <property type="term" value="F:hydrolase activity"/>
    <property type="evidence" value="ECO:0007669"/>
    <property type="project" value="UniProtKB-KW"/>
</dbReference>
<dbReference type="PANTHER" id="PTHR48081">
    <property type="entry name" value="AB HYDROLASE SUPERFAMILY PROTEIN C4A8.06C"/>
    <property type="match status" value="1"/>
</dbReference>
<dbReference type="InterPro" id="IPR049492">
    <property type="entry name" value="BD-FAE-like_dom"/>
</dbReference>
<dbReference type="AlphaFoldDB" id="A0A8J4DZJ9"/>
<feature type="domain" description="BD-FAE-like" evidence="2">
    <location>
        <begin position="17"/>
        <end position="221"/>
    </location>
</feature>
<dbReference type="SUPFAM" id="SSF53474">
    <property type="entry name" value="alpha/beta-Hydrolases"/>
    <property type="match status" value="1"/>
</dbReference>
<protein>
    <recommendedName>
        <fullName evidence="2">BD-FAE-like domain-containing protein</fullName>
    </recommendedName>
</protein>
<name>A0A8J4DZJ9_9ACTN</name>
<dbReference type="RefSeq" id="WP_203993636.1">
    <property type="nucleotide sequence ID" value="NZ_BOPG01000023.1"/>
</dbReference>
<dbReference type="Pfam" id="PF20434">
    <property type="entry name" value="BD-FAE"/>
    <property type="match status" value="1"/>
</dbReference>
<keyword evidence="1" id="KW-0378">Hydrolase</keyword>
<dbReference type="InterPro" id="IPR050300">
    <property type="entry name" value="GDXG_lipolytic_enzyme"/>
</dbReference>
<reference evidence="3" key="1">
    <citation type="submission" date="2021-01" db="EMBL/GenBank/DDBJ databases">
        <title>Whole genome shotgun sequence of Virgisporangium aurantiacum NBRC 16421.</title>
        <authorList>
            <person name="Komaki H."/>
            <person name="Tamura T."/>
        </authorList>
    </citation>
    <scope>NUCLEOTIDE SEQUENCE</scope>
    <source>
        <strain evidence="3">NBRC 16421</strain>
    </source>
</reference>
<dbReference type="InterPro" id="IPR029058">
    <property type="entry name" value="AB_hydrolase_fold"/>
</dbReference>
<evidence type="ECO:0000313" key="4">
    <source>
        <dbReference type="Proteomes" id="UP000612585"/>
    </source>
</evidence>
<proteinExistence type="predicted"/>
<organism evidence="3 4">
    <name type="scientific">Virgisporangium aurantiacum</name>
    <dbReference type="NCBI Taxonomy" id="175570"/>
    <lineage>
        <taxon>Bacteria</taxon>
        <taxon>Bacillati</taxon>
        <taxon>Actinomycetota</taxon>
        <taxon>Actinomycetes</taxon>
        <taxon>Micromonosporales</taxon>
        <taxon>Micromonosporaceae</taxon>
        <taxon>Virgisporangium</taxon>
    </lineage>
</organism>
<evidence type="ECO:0000313" key="3">
    <source>
        <dbReference type="EMBL" id="GIJ56004.1"/>
    </source>
</evidence>
<accession>A0A8J4DZJ9</accession>
<dbReference type="PANTHER" id="PTHR48081:SF13">
    <property type="entry name" value="ALPHA_BETA HYDROLASE"/>
    <property type="match status" value="1"/>
</dbReference>